<keyword evidence="2 3" id="KW-0413">Isomerase</keyword>
<accession>A0A0F8VA50</accession>
<dbReference type="GO" id="GO:0016104">
    <property type="term" value="P:triterpenoid biosynthetic process"/>
    <property type="evidence" value="ECO:0007669"/>
    <property type="project" value="InterPro"/>
</dbReference>
<dbReference type="Pfam" id="PF13249">
    <property type="entry name" value="SQHop_cyclase_N"/>
    <property type="match status" value="1"/>
</dbReference>
<comment type="similarity">
    <text evidence="3">Belongs to the terpene cyclase/mutase family.</text>
</comment>
<dbReference type="NCBIfam" id="TIGR01787">
    <property type="entry name" value="squalene_cyclas"/>
    <property type="match status" value="1"/>
</dbReference>
<feature type="domain" description="Squalene cyclase C-terminal" evidence="4">
    <location>
        <begin position="325"/>
        <end position="680"/>
    </location>
</feature>
<evidence type="ECO:0000259" key="4">
    <source>
        <dbReference type="Pfam" id="PF13243"/>
    </source>
</evidence>
<dbReference type="OrthoDB" id="21502at2759"/>
<evidence type="ECO:0000313" key="6">
    <source>
        <dbReference type="EMBL" id="KKK19921.1"/>
    </source>
</evidence>
<reference evidence="6 7" key="1">
    <citation type="submission" date="2015-02" db="EMBL/GenBank/DDBJ databases">
        <title>Draft Genome Sequences of Two Closely-Related Aflatoxigenic Aspergillus Species Obtained from the Cote d'Ivoire.</title>
        <authorList>
            <person name="Moore G.G."/>
            <person name="Beltz S.B."/>
            <person name="Mack B.M."/>
        </authorList>
    </citation>
    <scope>NUCLEOTIDE SEQUENCE [LARGE SCALE GENOMIC DNA]</scope>
    <source>
        <strain evidence="6 7">SRRC1432</strain>
    </source>
</reference>
<dbReference type="AlphaFoldDB" id="A0A0F8VA50"/>
<dbReference type="InterPro" id="IPR018333">
    <property type="entry name" value="Squalene_cyclase"/>
</dbReference>
<name>A0A0F8VA50_9EURO</name>
<dbReference type="Pfam" id="PF13243">
    <property type="entry name" value="SQHop_cyclase_C"/>
    <property type="match status" value="1"/>
</dbReference>
<dbReference type="Gene3D" id="1.50.10.20">
    <property type="match status" value="2"/>
</dbReference>
<dbReference type="VEuPathDB" id="FungiDB:P175DRAFT_0459005"/>
<dbReference type="GO" id="GO:0005811">
    <property type="term" value="C:lipid droplet"/>
    <property type="evidence" value="ECO:0007669"/>
    <property type="project" value="InterPro"/>
</dbReference>
<keyword evidence="1" id="KW-0677">Repeat</keyword>
<dbReference type="EC" id="5.4.99.-" evidence="3"/>
<dbReference type="EMBL" id="JYKN01001571">
    <property type="protein sequence ID" value="KKK19921.1"/>
    <property type="molecule type" value="Genomic_DNA"/>
</dbReference>
<dbReference type="InterPro" id="IPR008930">
    <property type="entry name" value="Terpenoid_cyclase/PrenylTrfase"/>
</dbReference>
<evidence type="ECO:0000259" key="5">
    <source>
        <dbReference type="Pfam" id="PF13249"/>
    </source>
</evidence>
<dbReference type="PANTHER" id="PTHR11764">
    <property type="entry name" value="TERPENE CYCLASE/MUTASE FAMILY MEMBER"/>
    <property type="match status" value="1"/>
</dbReference>
<dbReference type="PANTHER" id="PTHR11764:SF82">
    <property type="entry name" value="TERPENE CYCLASE_MUTASE FAMILY MEMBER"/>
    <property type="match status" value="1"/>
</dbReference>
<sequence>MTTLATESRPAHLLEDVHRCLKLASEFSAQEVQEEGHWRGELRSNPSITAEYIMLLYALGESIPEPHLWTAWLLSEQHVDGSWALAPNIPGDISITVETYLALRILGVDHQYSALRKARDFALSSGGIARVRTSTRILLATFGLFPWTAVPELPPELILVSPSNPFSVCQMASWTRGTIIPLLLIRHHRPVFALPNGQSESNSFLDELWCNPDRKQVPYSPSLWKPWKTDPVSFLFTMVDNILHAVNGMRGLSWRANARRKCTSWILEHLDGRAWGNFFPPMHVGVLALVLEGYTLDSPPVRRGLASLKSLVWTGQSGHRIQPSLSPVRDTILMTIGLADSSSPGMVDINIQQSIEWIKSHQQLSRLDAENKIPDPSLRQGGFSFGVSAKSAPDVGDTAAAILAILKNNPGELDSSSIYLAIRWILGMQNRDGGWGAFDHENNKLFLNRTSFGDMDNNMCDPSTADVTGRVLEAFGYILRPTSSNPIAGKLSAVPRDLHKSIATASSRAVAYLLAQQTRHGNWYGRWGANYIYGTCAVLCGLSSLSASRICNPKESTRIQTAITAGIDWLISVQNADGGWGESLLSYRNPKRAGQGPSAPSQTAWALMGLLTGLPPMHVAVVRGVQYLVWTQKPMTGTAGGRGASWDGSIYTGTAFPNHLFLGYAFYSHYFPMMALGRYAFRVENPACESGSSSGDR</sequence>
<evidence type="ECO:0000256" key="1">
    <source>
        <dbReference type="ARBA" id="ARBA00022737"/>
    </source>
</evidence>
<evidence type="ECO:0000256" key="2">
    <source>
        <dbReference type="ARBA" id="ARBA00023235"/>
    </source>
</evidence>
<proteinExistence type="inferred from homology"/>
<evidence type="ECO:0000256" key="3">
    <source>
        <dbReference type="RuleBase" id="RU362003"/>
    </source>
</evidence>
<dbReference type="NCBIfam" id="TIGR01507">
    <property type="entry name" value="hopene_cyclase"/>
    <property type="match status" value="1"/>
</dbReference>
<evidence type="ECO:0000313" key="7">
    <source>
        <dbReference type="Proteomes" id="UP000034947"/>
    </source>
</evidence>
<dbReference type="InterPro" id="IPR032696">
    <property type="entry name" value="SQ_cyclase_C"/>
</dbReference>
<gene>
    <name evidence="6" type="ORF">AOCH_002516</name>
</gene>
<comment type="caution">
    <text evidence="6">The sequence shown here is derived from an EMBL/GenBank/DDBJ whole genome shotgun (WGS) entry which is preliminary data.</text>
</comment>
<dbReference type="InterPro" id="IPR006400">
    <property type="entry name" value="Hopene-cyclase"/>
</dbReference>
<dbReference type="InterPro" id="IPR032697">
    <property type="entry name" value="SQ_cyclase_N"/>
</dbReference>
<organism evidence="6 7">
    <name type="scientific">Aspergillus ochraceoroseus</name>
    <dbReference type="NCBI Taxonomy" id="138278"/>
    <lineage>
        <taxon>Eukaryota</taxon>
        <taxon>Fungi</taxon>
        <taxon>Dikarya</taxon>
        <taxon>Ascomycota</taxon>
        <taxon>Pezizomycotina</taxon>
        <taxon>Eurotiomycetes</taxon>
        <taxon>Eurotiomycetidae</taxon>
        <taxon>Eurotiales</taxon>
        <taxon>Aspergillaceae</taxon>
        <taxon>Aspergillus</taxon>
        <taxon>Aspergillus subgen. Nidulantes</taxon>
    </lineage>
</organism>
<dbReference type="GO" id="GO:0016866">
    <property type="term" value="F:intramolecular transferase activity"/>
    <property type="evidence" value="ECO:0007669"/>
    <property type="project" value="InterPro"/>
</dbReference>
<protein>
    <recommendedName>
        <fullName evidence="3">Terpene cyclase/mutase family member</fullName>
        <ecNumber evidence="3">5.4.99.-</ecNumber>
    </recommendedName>
</protein>
<keyword evidence="7" id="KW-1185">Reference proteome</keyword>
<feature type="domain" description="Squalene cyclase N-terminal" evidence="5">
    <location>
        <begin position="23"/>
        <end position="314"/>
    </location>
</feature>
<dbReference type="SUPFAM" id="SSF48239">
    <property type="entry name" value="Terpenoid cyclases/Protein prenyltransferases"/>
    <property type="match status" value="2"/>
</dbReference>
<dbReference type="Proteomes" id="UP000034947">
    <property type="component" value="Unassembled WGS sequence"/>
</dbReference>